<dbReference type="SUPFAM" id="SSF56784">
    <property type="entry name" value="HAD-like"/>
    <property type="match status" value="1"/>
</dbReference>
<organism evidence="1 2">
    <name type="scientific">Marinomonas communis</name>
    <dbReference type="NCBI Taxonomy" id="28254"/>
    <lineage>
        <taxon>Bacteria</taxon>
        <taxon>Pseudomonadati</taxon>
        <taxon>Pseudomonadota</taxon>
        <taxon>Gammaproteobacteria</taxon>
        <taxon>Oceanospirillales</taxon>
        <taxon>Oceanospirillaceae</taxon>
        <taxon>Marinomonas</taxon>
    </lineage>
</organism>
<protein>
    <recommendedName>
        <fullName evidence="3">Sucrose phosphatase-like domain-containing protein</fullName>
    </recommendedName>
</protein>
<dbReference type="Gene3D" id="3.40.50.1000">
    <property type="entry name" value="HAD superfamily/HAD-like"/>
    <property type="match status" value="1"/>
</dbReference>
<dbReference type="Pfam" id="PF08282">
    <property type="entry name" value="Hydrolase_3"/>
    <property type="match status" value="1"/>
</dbReference>
<accession>A0A4R6X3T7</accession>
<dbReference type="OrthoDB" id="5292903at2"/>
<sequence>MPKPLVDLPQTTLKNVRYVLTDFDDTLTLHGRLPTATLNALYRLEQAGVKVIPVTGGCAGWSDMMARVLPVAGVISEGGGVFLEPKSSVIHYHFLNAEAAMCTEQASLLATVQAELVHFPTLALAKDQAYRLTDVAIDYAQQVQPPAHQEKEALLALLREKGLNAKASSIHINVCQSGVDKVVMARHVLTHFFQLSMAQAHQQVIYVGDAPNDESMFAEFPLSVGVANIAPHLTTLKHLPAYLTDAEGGEGFAQLADYLLCHQD</sequence>
<dbReference type="InterPro" id="IPR006379">
    <property type="entry name" value="HAD-SF_hydro_IIB"/>
</dbReference>
<evidence type="ECO:0008006" key="3">
    <source>
        <dbReference type="Google" id="ProtNLM"/>
    </source>
</evidence>
<name>A0A4R6X3T7_9GAMM</name>
<keyword evidence="2" id="KW-1185">Reference proteome</keyword>
<dbReference type="AlphaFoldDB" id="A0A4R6X3T7"/>
<dbReference type="GO" id="GO:0000287">
    <property type="term" value="F:magnesium ion binding"/>
    <property type="evidence" value="ECO:0007669"/>
    <property type="project" value="TreeGrafter"/>
</dbReference>
<dbReference type="NCBIfam" id="TIGR01484">
    <property type="entry name" value="HAD-SF-IIB"/>
    <property type="match status" value="1"/>
</dbReference>
<dbReference type="Proteomes" id="UP000295729">
    <property type="component" value="Unassembled WGS sequence"/>
</dbReference>
<gene>
    <name evidence="1" type="ORF">C8D85_3196</name>
</gene>
<dbReference type="GO" id="GO:0005829">
    <property type="term" value="C:cytosol"/>
    <property type="evidence" value="ECO:0007669"/>
    <property type="project" value="TreeGrafter"/>
</dbReference>
<comment type="caution">
    <text evidence="1">The sequence shown here is derived from an EMBL/GenBank/DDBJ whole genome shotgun (WGS) entry which is preliminary data.</text>
</comment>
<evidence type="ECO:0000313" key="1">
    <source>
        <dbReference type="EMBL" id="TDR06266.1"/>
    </source>
</evidence>
<evidence type="ECO:0000313" key="2">
    <source>
        <dbReference type="Proteomes" id="UP000295729"/>
    </source>
</evidence>
<reference evidence="1 2" key="1">
    <citation type="submission" date="2019-03" db="EMBL/GenBank/DDBJ databases">
        <title>Genomic Encyclopedia of Type Strains, Phase IV (KMG-IV): sequencing the most valuable type-strain genomes for metagenomic binning, comparative biology and taxonomic classification.</title>
        <authorList>
            <person name="Goeker M."/>
        </authorList>
    </citation>
    <scope>NUCLEOTIDE SEQUENCE [LARGE SCALE GENOMIC DNA]</scope>
    <source>
        <strain evidence="1 2">DSM 5604</strain>
    </source>
</reference>
<dbReference type="PANTHER" id="PTHR10000:SF8">
    <property type="entry name" value="HAD SUPERFAMILY HYDROLASE-LIKE, TYPE 3"/>
    <property type="match status" value="1"/>
</dbReference>
<dbReference type="EMBL" id="SNZA01000006">
    <property type="protein sequence ID" value="TDR06266.1"/>
    <property type="molecule type" value="Genomic_DNA"/>
</dbReference>
<dbReference type="GO" id="GO:0016791">
    <property type="term" value="F:phosphatase activity"/>
    <property type="evidence" value="ECO:0007669"/>
    <property type="project" value="TreeGrafter"/>
</dbReference>
<dbReference type="RefSeq" id="WP_133564601.1">
    <property type="nucleotide sequence ID" value="NZ_SNZA01000006.1"/>
</dbReference>
<dbReference type="InterPro" id="IPR023214">
    <property type="entry name" value="HAD_sf"/>
</dbReference>
<dbReference type="PANTHER" id="PTHR10000">
    <property type="entry name" value="PHOSPHOSERINE PHOSPHATASE"/>
    <property type="match status" value="1"/>
</dbReference>
<dbReference type="InterPro" id="IPR036412">
    <property type="entry name" value="HAD-like_sf"/>
</dbReference>
<dbReference type="Gene3D" id="3.90.1070.10">
    <property type="match status" value="1"/>
</dbReference>
<proteinExistence type="predicted"/>